<sequence length="110" mass="12563">MHIPAVLGVPRHANAAVHADFDRTRFEARESAFRNGQKRQHSQRCRDTGTQSSSEKHDTAPRWRRVLRGMARPLGRPDEPRPPLSLILHTIKPPDHWRIVIRDAPLASAK</sequence>
<protein>
    <submittedName>
        <fullName evidence="2">Uncharacterized protein</fullName>
    </submittedName>
</protein>
<organism evidence="2 3">
    <name type="scientific">Hyalangium minutum</name>
    <dbReference type="NCBI Taxonomy" id="394096"/>
    <lineage>
        <taxon>Bacteria</taxon>
        <taxon>Pseudomonadati</taxon>
        <taxon>Myxococcota</taxon>
        <taxon>Myxococcia</taxon>
        <taxon>Myxococcales</taxon>
        <taxon>Cystobacterineae</taxon>
        <taxon>Archangiaceae</taxon>
        <taxon>Hyalangium</taxon>
    </lineage>
</organism>
<dbReference type="STRING" id="394096.DB31_5116"/>
<proteinExistence type="predicted"/>
<gene>
    <name evidence="2" type="ORF">DB31_5116</name>
</gene>
<dbReference type="Proteomes" id="UP000028725">
    <property type="component" value="Unassembled WGS sequence"/>
</dbReference>
<name>A0A085WQW1_9BACT</name>
<reference evidence="2 3" key="1">
    <citation type="submission" date="2014-04" db="EMBL/GenBank/DDBJ databases">
        <title>Genome assembly of Hyalangium minutum DSM 14724.</title>
        <authorList>
            <person name="Sharma G."/>
            <person name="Subramanian S."/>
        </authorList>
    </citation>
    <scope>NUCLEOTIDE SEQUENCE [LARGE SCALE GENOMIC DNA]</scope>
    <source>
        <strain evidence="2 3">DSM 14724</strain>
    </source>
</reference>
<comment type="caution">
    <text evidence="2">The sequence shown here is derived from an EMBL/GenBank/DDBJ whole genome shotgun (WGS) entry which is preliminary data.</text>
</comment>
<dbReference type="EMBL" id="JMCB01000003">
    <property type="protein sequence ID" value="KFE70074.1"/>
    <property type="molecule type" value="Genomic_DNA"/>
</dbReference>
<evidence type="ECO:0000313" key="2">
    <source>
        <dbReference type="EMBL" id="KFE70074.1"/>
    </source>
</evidence>
<evidence type="ECO:0000256" key="1">
    <source>
        <dbReference type="SAM" id="MobiDB-lite"/>
    </source>
</evidence>
<evidence type="ECO:0000313" key="3">
    <source>
        <dbReference type="Proteomes" id="UP000028725"/>
    </source>
</evidence>
<feature type="region of interest" description="Disordered" evidence="1">
    <location>
        <begin position="28"/>
        <end position="64"/>
    </location>
</feature>
<keyword evidence="3" id="KW-1185">Reference proteome</keyword>
<dbReference type="AlphaFoldDB" id="A0A085WQW1"/>
<accession>A0A085WQW1</accession>